<feature type="compositionally biased region" description="Low complexity" evidence="14">
    <location>
        <begin position="894"/>
        <end position="908"/>
    </location>
</feature>
<evidence type="ECO:0000256" key="4">
    <source>
        <dbReference type="ARBA" id="ARBA00022454"/>
    </source>
</evidence>
<feature type="compositionally biased region" description="Basic and acidic residues" evidence="14">
    <location>
        <begin position="534"/>
        <end position="543"/>
    </location>
</feature>
<reference evidence="17 18" key="1">
    <citation type="submission" date="2024-08" db="EMBL/GenBank/DDBJ databases">
        <authorList>
            <person name="Will J Nash"/>
            <person name="Angela Man"/>
            <person name="Seanna McTaggart"/>
            <person name="Kendall Baker"/>
            <person name="Tom Barker"/>
            <person name="Leah Catchpole"/>
            <person name="Alex Durrant"/>
            <person name="Karim Gharbi"/>
            <person name="Naomi Irish"/>
            <person name="Gemy Kaithakottil"/>
            <person name="Debby Ku"/>
            <person name="Aaliyah Providence"/>
            <person name="Felix Shaw"/>
            <person name="David Swarbreck"/>
            <person name="Chris Watkins"/>
            <person name="Ann M. McCartney"/>
            <person name="Giulio Formenti"/>
            <person name="Alice Mouton"/>
            <person name="Noel Vella"/>
            <person name="Bjorn M von Reumont"/>
            <person name="Adriana Vella"/>
            <person name="Wilfried Haerty"/>
        </authorList>
    </citation>
    <scope>NUCLEOTIDE SEQUENCE [LARGE SCALE GENOMIC DNA]</scope>
</reference>
<feature type="region of interest" description="Disordered" evidence="14">
    <location>
        <begin position="728"/>
        <end position="971"/>
    </location>
</feature>
<feature type="region of interest" description="Disordered" evidence="14">
    <location>
        <begin position="455"/>
        <end position="482"/>
    </location>
</feature>
<feature type="region of interest" description="Disordered" evidence="14">
    <location>
        <begin position="1179"/>
        <end position="1227"/>
    </location>
</feature>
<evidence type="ECO:0000256" key="7">
    <source>
        <dbReference type="ARBA" id="ARBA00022763"/>
    </source>
</evidence>
<dbReference type="Gene3D" id="2.60.200.20">
    <property type="match status" value="1"/>
</dbReference>
<feature type="domain" description="BRCT" evidence="16">
    <location>
        <begin position="1645"/>
        <end position="1732"/>
    </location>
</feature>
<sequence>MIRYNEVHIGKQCQTVSKKHAEIEANSREASAWICDLDSSNRTKLNNIILRPNRCYELKDGNVLEFGMVKAVYNVCGSMDESLVPETPAPNRLKKQNLIIPATPDSSLENVSMIPATQSDNKESMFRYPSLPIKTSIGSTRKSSLQDSSIDGSLDGSRSTAREHSVGEQRISIHDMETQNSIESHDETDDDIHDVETQKICLTKKIRALAKSPHIQATNIHDLETQCGINDGSVEVTDIHNVETQHDIDIHDMETPKRVNFIRKVATGDDSASNVANLETSETKEEKKLINEKDNDVHNTVTQKVEVNNSTSNSNDADKVEDKVKETETANSSQRYLELSPTNSDDDSLMECDESRNLLGSQPLLQLAEHDDEPSNDANLKSSSPVKVSDANEHDTSNKSTDEENIFDAATQVTKVNESPSKDVPQRVDYPFKARSVADDSNDTDEGCVFQMYSYNRRKDSEKSSKSQLSDSEGSTTDEEGRFAEIALKQKQNASSFFVNHNESKEGKCDASTSRESEDLFDKLTQPANWRTQSKKDSVKEVSFDAPTQVIDTKRSENNEKTNDNTETMEDDDMAPTQILRRSSNSPVKETNPLIPLTETKEKKGASDKEDNTEIDNNAPTQIISTADKATFETDESSSTLDPLKAIVMEDPGVVDIDYEMASTQRISDIEKEMPDACKDVSESSKSSDSIERNLNAMFNDVNEERIEEQPQISTQVLTNVLESPLCKNKLPDQNELSADGKPTTENSARKTTRTKKLKDSTIESPSNSTSNKKPDAKNTNEERSQMSPQVSKNTPRSPKRETANVNSDSSTRKSTRRSIKSKKPPTIESNDNESQSSETYFSTLTSTRKRRIFVDSQDSSEPDEHKLNEKMINEETASKSIDTANDKNNICDVSSKSVSKNSSTTKSIPENQSTETEHLSTPTSSKKRKNEKSKAVETTSKEINVPKHDEESGECSKNTDGQTPSGSVDGEQRQQLCTILENDDEDILAGLPEVRISGTLSNPTSPVSSNSEYRININRNQTKQVPVRIAPKKKEPSRKSTRKAAVRKNVENGEPYRAVNKLNSSAVLRSLLNSFSNNFEVNKMSACENIDEKVNQVVKGSVRKSMPESSRKSKGSDPVPRSKSIAPADLQKEERRSPSIESNRGTCDSPKEKADSSSVFQVGKDALVEKVAAEPAKRNVGRARGGKRSYSMMNTIEGSDPKKRKQDVKEDESAGGKGRKENGISSRRLSSNILNFVTRRDASVNLNDSNNTSLDKEVVIKIARCTPTGSMSLSNPTELGTIENGNKKTAARRRASVANNQVVSNVSSKENQKIEQHVQTRRSVNQKTASKNEPFTEDISSEVGEESQEVEMIMNSSLKGQIASNVETDIGKNNRGASTRSKRRGNTNVRADDDTIQNSSSASSIVYESDDSRFEAPTLKAKRTRITRNTSSASINESVKKTERTSKVPVRSTRHNQKSITNSSVEENAETVANETPVANVTKGKQSKRKAGKTKNEKQQKDFINETTDTETSFSVENTTMLSTPSRSRRSMSSSFSMASPFKIKHHVLFTGISNNDYGKLLKKLGASQVEDPAKCTVLVTDKVRRTFKFLCALARSIPIVSIDWLVDSEKSGHFMDLESYILKDPTAEANFCFELKRSLEKAKTHKLLEGYTIVLTSNVSPPPLPELKSMIISCGGKPLIRPPQSWPQKAVIISRKEDMANAKKFLAKAPKTVTIQSTEFLLTGILRQELDFSEFKLA</sequence>
<feature type="compositionally biased region" description="Basic and acidic residues" evidence="14">
    <location>
        <begin position="316"/>
        <end position="328"/>
    </location>
</feature>
<dbReference type="EMBL" id="CAXAJV020001296">
    <property type="protein sequence ID" value="CAL7947461.1"/>
    <property type="molecule type" value="Genomic_DNA"/>
</dbReference>
<feature type="compositionally biased region" description="Low complexity" evidence="14">
    <location>
        <begin position="466"/>
        <end position="475"/>
    </location>
</feature>
<feature type="compositionally biased region" description="Basic and acidic residues" evidence="14">
    <location>
        <begin position="673"/>
        <end position="683"/>
    </location>
</feature>
<dbReference type="InterPro" id="IPR008984">
    <property type="entry name" value="SMAD_FHA_dom_sf"/>
</dbReference>
<dbReference type="CDD" id="cd18432">
    <property type="entry name" value="BRCT_PAXIP1_rpt6_like"/>
    <property type="match status" value="1"/>
</dbReference>
<feature type="compositionally biased region" description="Basic and acidic residues" evidence="14">
    <location>
        <begin position="502"/>
        <end position="522"/>
    </location>
</feature>
<feature type="compositionally biased region" description="Basic and acidic residues" evidence="14">
    <location>
        <begin position="390"/>
        <end position="402"/>
    </location>
</feature>
<evidence type="ECO:0000256" key="8">
    <source>
        <dbReference type="ARBA" id="ARBA00022843"/>
    </source>
</evidence>
<feature type="compositionally biased region" description="Basic and acidic residues" evidence="14">
    <location>
        <begin position="773"/>
        <end position="785"/>
    </location>
</feature>
<dbReference type="SMART" id="SM00292">
    <property type="entry name" value="BRCT"/>
    <property type="match status" value="2"/>
</dbReference>
<feature type="domain" description="FHA" evidence="15">
    <location>
        <begin position="1"/>
        <end position="50"/>
    </location>
</feature>
<feature type="region of interest" description="Disordered" evidence="14">
    <location>
        <begin position="497"/>
        <end position="639"/>
    </location>
</feature>
<feature type="compositionally biased region" description="Polar residues" evidence="14">
    <location>
        <begin position="828"/>
        <end position="847"/>
    </location>
</feature>
<feature type="compositionally biased region" description="Acidic residues" evidence="14">
    <location>
        <begin position="1336"/>
        <end position="1345"/>
    </location>
</feature>
<feature type="compositionally biased region" description="Polar residues" evidence="14">
    <location>
        <begin position="763"/>
        <end position="772"/>
    </location>
</feature>
<feature type="compositionally biased region" description="Basic and acidic residues" evidence="14">
    <location>
        <begin position="599"/>
        <end position="612"/>
    </location>
</feature>
<feature type="compositionally biased region" description="Basic residues" evidence="14">
    <location>
        <begin position="814"/>
        <end position="824"/>
    </location>
</feature>
<feature type="region of interest" description="Disordered" evidence="14">
    <location>
        <begin position="1365"/>
        <end position="1511"/>
    </location>
</feature>
<evidence type="ECO:0000256" key="11">
    <source>
        <dbReference type="ARBA" id="ARBA00023306"/>
    </source>
</evidence>
<proteinExistence type="predicted"/>
<dbReference type="InterPro" id="IPR000253">
    <property type="entry name" value="FHA_dom"/>
</dbReference>
<feature type="compositionally biased region" description="Basic and acidic residues" evidence="14">
    <location>
        <begin position="1106"/>
        <end position="1116"/>
    </location>
</feature>
<evidence type="ECO:0000313" key="18">
    <source>
        <dbReference type="Proteomes" id="UP001642520"/>
    </source>
</evidence>
<feature type="region of interest" description="Disordered" evidence="14">
    <location>
        <begin position="306"/>
        <end position="350"/>
    </location>
</feature>
<evidence type="ECO:0000256" key="3">
    <source>
        <dbReference type="ARBA" id="ARBA00015014"/>
    </source>
</evidence>
<dbReference type="PANTHER" id="PTHR23196:SF1">
    <property type="entry name" value="PAX-INTERACTING PROTEIN 1"/>
    <property type="match status" value="1"/>
</dbReference>
<dbReference type="Pfam" id="PF16770">
    <property type="entry name" value="RTT107_BRCT_5"/>
    <property type="match status" value="1"/>
</dbReference>
<evidence type="ECO:0000256" key="13">
    <source>
        <dbReference type="ARBA" id="ARBA00030146"/>
    </source>
</evidence>
<comment type="caution">
    <text evidence="17">The sequence shown here is derived from an EMBL/GenBank/DDBJ whole genome shotgun (WGS) entry which is preliminary data.</text>
</comment>
<dbReference type="PANTHER" id="PTHR23196">
    <property type="entry name" value="PAX TRANSCRIPTION ACTIVATION DOMAIN INTERACTING PROTEIN"/>
    <property type="match status" value="1"/>
</dbReference>
<dbReference type="Gene3D" id="3.40.50.10190">
    <property type="entry name" value="BRCT domain"/>
    <property type="match status" value="2"/>
</dbReference>
<feature type="compositionally biased region" description="Basic and acidic residues" evidence="14">
    <location>
        <begin position="160"/>
        <end position="177"/>
    </location>
</feature>
<dbReference type="Pfam" id="PF16589">
    <property type="entry name" value="BRCT_2"/>
    <property type="match status" value="1"/>
</dbReference>
<keyword evidence="11" id="KW-0131">Cell cycle</keyword>
<dbReference type="InterPro" id="IPR036420">
    <property type="entry name" value="BRCT_dom_sf"/>
</dbReference>
<evidence type="ECO:0000259" key="15">
    <source>
        <dbReference type="PROSITE" id="PS50006"/>
    </source>
</evidence>
<feature type="compositionally biased region" description="Polar residues" evidence="14">
    <location>
        <begin position="137"/>
        <end position="159"/>
    </location>
</feature>
<feature type="region of interest" description="Disordered" evidence="14">
    <location>
        <begin position="1029"/>
        <end position="1053"/>
    </location>
</feature>
<evidence type="ECO:0000259" key="16">
    <source>
        <dbReference type="PROSITE" id="PS50172"/>
    </source>
</evidence>
<feature type="compositionally biased region" description="Polar residues" evidence="14">
    <location>
        <begin position="786"/>
        <end position="797"/>
    </location>
</feature>
<dbReference type="SUPFAM" id="SSF52113">
    <property type="entry name" value="BRCT domain"/>
    <property type="match status" value="1"/>
</dbReference>
<feature type="compositionally biased region" description="Polar residues" evidence="14">
    <location>
        <begin position="1397"/>
        <end position="1407"/>
    </location>
</feature>
<evidence type="ECO:0000256" key="9">
    <source>
        <dbReference type="ARBA" id="ARBA00022990"/>
    </source>
</evidence>
<feature type="region of interest" description="Disordered" evidence="14">
    <location>
        <begin position="1307"/>
        <end position="1345"/>
    </location>
</feature>
<feature type="region of interest" description="Disordered" evidence="14">
    <location>
        <begin position="673"/>
        <end position="697"/>
    </location>
</feature>
<feature type="compositionally biased region" description="Polar residues" evidence="14">
    <location>
        <begin position="306"/>
        <end position="315"/>
    </location>
</feature>
<feature type="compositionally biased region" description="Basic and acidic residues" evidence="14">
    <location>
        <begin position="863"/>
        <end position="878"/>
    </location>
</feature>
<keyword evidence="7" id="KW-0227">DNA damage</keyword>
<keyword evidence="5" id="KW-1017">Isopeptide bond</keyword>
<dbReference type="PROSITE" id="PS50006">
    <property type="entry name" value="FHA_DOMAIN"/>
    <property type="match status" value="1"/>
</dbReference>
<feature type="compositionally biased region" description="Polar residues" evidence="14">
    <location>
        <begin position="1428"/>
        <end position="1438"/>
    </location>
</feature>
<feature type="region of interest" description="Disordered" evidence="14">
    <location>
        <begin position="371"/>
        <end position="428"/>
    </location>
</feature>
<evidence type="ECO:0000256" key="6">
    <source>
        <dbReference type="ARBA" id="ARBA00022737"/>
    </source>
</evidence>
<organism evidence="17 18">
    <name type="scientific">Xylocopa violacea</name>
    <name type="common">Violet carpenter bee</name>
    <name type="synonym">Apis violacea</name>
    <dbReference type="NCBI Taxonomy" id="135666"/>
    <lineage>
        <taxon>Eukaryota</taxon>
        <taxon>Metazoa</taxon>
        <taxon>Ecdysozoa</taxon>
        <taxon>Arthropoda</taxon>
        <taxon>Hexapoda</taxon>
        <taxon>Insecta</taxon>
        <taxon>Pterygota</taxon>
        <taxon>Neoptera</taxon>
        <taxon>Endopterygota</taxon>
        <taxon>Hymenoptera</taxon>
        <taxon>Apocrita</taxon>
        <taxon>Aculeata</taxon>
        <taxon>Apoidea</taxon>
        <taxon>Anthophila</taxon>
        <taxon>Apidae</taxon>
        <taxon>Xylocopa</taxon>
        <taxon>Xylocopa</taxon>
    </lineage>
</organism>
<comment type="subcellular location">
    <subcellularLocation>
        <location evidence="2">Chromosome</location>
    </subcellularLocation>
    <subcellularLocation>
        <location evidence="1">Nucleus</location>
    </subcellularLocation>
</comment>
<feature type="compositionally biased region" description="Polar residues" evidence="14">
    <location>
        <begin position="879"/>
        <end position="893"/>
    </location>
</feature>
<evidence type="ECO:0000256" key="10">
    <source>
        <dbReference type="ARBA" id="ARBA00023242"/>
    </source>
</evidence>
<feature type="region of interest" description="Disordered" evidence="14">
    <location>
        <begin position="1101"/>
        <end position="1161"/>
    </location>
</feature>
<keyword evidence="8" id="KW-0832">Ubl conjugation</keyword>
<feature type="domain" description="BRCT" evidence="16">
    <location>
        <begin position="1546"/>
        <end position="1624"/>
    </location>
</feature>
<feature type="compositionally biased region" description="Polar residues" evidence="14">
    <location>
        <begin position="956"/>
        <end position="967"/>
    </location>
</feature>
<keyword evidence="4" id="KW-0158">Chromosome</keyword>
<gene>
    <name evidence="17" type="ORF">XYLVIOL_LOCUS8359</name>
</gene>
<dbReference type="InterPro" id="IPR001357">
    <property type="entry name" value="BRCT_dom"/>
</dbReference>
<evidence type="ECO:0000256" key="12">
    <source>
        <dbReference type="ARBA" id="ARBA00023858"/>
    </source>
</evidence>
<evidence type="ECO:0000256" key="5">
    <source>
        <dbReference type="ARBA" id="ARBA00022499"/>
    </source>
</evidence>
<feature type="compositionally biased region" description="Polar residues" evidence="14">
    <location>
        <begin position="580"/>
        <end position="589"/>
    </location>
</feature>
<keyword evidence="6" id="KW-0677">Repeat</keyword>
<feature type="compositionally biased region" description="Polar residues" evidence="14">
    <location>
        <begin position="1322"/>
        <end position="1334"/>
    </location>
</feature>
<feature type="compositionally biased region" description="Polar residues" evidence="14">
    <location>
        <begin position="615"/>
        <end position="625"/>
    </location>
</feature>
<dbReference type="InterPro" id="IPR051579">
    <property type="entry name" value="DDR_Transcriptional_Reg"/>
</dbReference>
<feature type="compositionally biased region" description="Polar residues" evidence="14">
    <location>
        <begin position="376"/>
        <end position="386"/>
    </location>
</feature>
<dbReference type="SUPFAM" id="SSF49879">
    <property type="entry name" value="SMAD/FHA domain"/>
    <property type="match status" value="1"/>
</dbReference>
<dbReference type="Proteomes" id="UP001642520">
    <property type="component" value="Unassembled WGS sequence"/>
</dbReference>
<evidence type="ECO:0000313" key="17">
    <source>
        <dbReference type="EMBL" id="CAL7947461.1"/>
    </source>
</evidence>
<dbReference type="Pfam" id="PF00498">
    <property type="entry name" value="FHA"/>
    <property type="match status" value="1"/>
</dbReference>
<feature type="region of interest" description="Disordered" evidence="14">
    <location>
        <begin position="137"/>
        <end position="189"/>
    </location>
</feature>
<keyword evidence="9" id="KW-0007">Acetylation</keyword>
<feature type="compositionally biased region" description="Basic and acidic residues" evidence="14">
    <location>
        <begin position="1495"/>
        <end position="1505"/>
    </location>
</feature>
<dbReference type="PROSITE" id="PS50172">
    <property type="entry name" value="BRCT"/>
    <property type="match status" value="2"/>
</dbReference>
<protein>
    <recommendedName>
        <fullName evidence="3">Mediator of DNA damage checkpoint protein 1</fullName>
    </recommendedName>
    <alternativeName>
        <fullName evidence="13">PAX transactivation activation domain-interacting protein</fullName>
    </alternativeName>
    <alternativeName>
        <fullName evidence="12">PAX-interacting protein 1</fullName>
    </alternativeName>
</protein>
<evidence type="ECO:0000256" key="2">
    <source>
        <dbReference type="ARBA" id="ARBA00004286"/>
    </source>
</evidence>
<keyword evidence="18" id="KW-1185">Reference proteome</keyword>
<feature type="compositionally biased region" description="Basic and acidic residues" evidence="14">
    <location>
        <begin position="552"/>
        <end position="564"/>
    </location>
</feature>
<dbReference type="CDD" id="cd17744">
    <property type="entry name" value="BRCT_MDC1_rpt1"/>
    <property type="match status" value="1"/>
</dbReference>
<feature type="compositionally biased region" description="Basic and acidic residues" evidence="14">
    <location>
        <begin position="1208"/>
        <end position="1223"/>
    </location>
</feature>
<feature type="compositionally biased region" description="Polar residues" evidence="14">
    <location>
        <begin position="909"/>
        <end position="925"/>
    </location>
</feature>
<keyword evidence="10" id="KW-0539">Nucleus</keyword>
<feature type="compositionally biased region" description="Polar residues" evidence="14">
    <location>
        <begin position="329"/>
        <end position="343"/>
    </location>
</feature>
<accession>A0ABP1P5U7</accession>
<feature type="compositionally biased region" description="Polar residues" evidence="14">
    <location>
        <begin position="1459"/>
        <end position="1480"/>
    </location>
</feature>
<evidence type="ECO:0000256" key="14">
    <source>
        <dbReference type="SAM" id="MobiDB-lite"/>
    </source>
</evidence>
<name>A0ABP1P5U7_XYLVO</name>
<evidence type="ECO:0000256" key="1">
    <source>
        <dbReference type="ARBA" id="ARBA00004123"/>
    </source>
</evidence>